<dbReference type="InterPro" id="IPR054314">
    <property type="entry name" value="Gins51_C"/>
</dbReference>
<comment type="caution">
    <text evidence="2">The sequence shown here is derived from an EMBL/GenBank/DDBJ whole genome shotgun (WGS) entry which is preliminary data.</text>
</comment>
<gene>
    <name evidence="2" type="ORF">RBI02_02685</name>
</gene>
<evidence type="ECO:0000313" key="2">
    <source>
        <dbReference type="EMBL" id="MDV3103455.1"/>
    </source>
</evidence>
<dbReference type="CDD" id="cd11714">
    <property type="entry name" value="GINS_A_archaea"/>
    <property type="match status" value="1"/>
</dbReference>
<dbReference type="CDD" id="cd21695">
    <property type="entry name" value="GINS_B_archaea_Gins51"/>
    <property type="match status" value="1"/>
</dbReference>
<accession>A0AAE4NVK5</accession>
<name>A0AAE4NVK5_9EURY</name>
<dbReference type="Gene3D" id="1.20.58.1030">
    <property type="match status" value="1"/>
</dbReference>
<dbReference type="Proteomes" id="UP001245683">
    <property type="component" value="Unassembled WGS sequence"/>
</dbReference>
<dbReference type="Pfam" id="PF22090">
    <property type="entry name" value="Gins51_C"/>
    <property type="match status" value="1"/>
</dbReference>
<sequence>MDIIKLREMLEEELSKPELVGIDESFYVDFDSLIKALHLGAESSRERGENLEEAIYLEQLKIAEELMREIIRLRLHKLVDAVFSGSFSPGELVEEERKLFLVLKAFVERKEFGKGVQPQKQVEEEEKEANLGLEVVSRKGSQGARIRTAYIVSADLPSILDENLREHGPVTAGDLVVLPESIGEVLVKRGVAKRVTIL</sequence>
<evidence type="ECO:0000259" key="1">
    <source>
        <dbReference type="Pfam" id="PF22090"/>
    </source>
</evidence>
<dbReference type="AlphaFoldDB" id="A0AAE4NVK5"/>
<keyword evidence="3" id="KW-1185">Reference proteome</keyword>
<dbReference type="RefSeq" id="WP_315340175.1">
    <property type="nucleotide sequence ID" value="NZ_JAVDZE010000001.1"/>
</dbReference>
<evidence type="ECO:0000313" key="3">
    <source>
        <dbReference type="Proteomes" id="UP001245683"/>
    </source>
</evidence>
<dbReference type="EMBL" id="JAVDZE010000001">
    <property type="protein sequence ID" value="MDV3103455.1"/>
    <property type="molecule type" value="Genomic_DNA"/>
</dbReference>
<organism evidence="2 3">
    <name type="scientific">Thermococcus waiotapuensis</name>
    <dbReference type="NCBI Taxonomy" id="90909"/>
    <lineage>
        <taxon>Archaea</taxon>
        <taxon>Methanobacteriati</taxon>
        <taxon>Methanobacteriota</taxon>
        <taxon>Thermococci</taxon>
        <taxon>Thermococcales</taxon>
        <taxon>Thermococcaceae</taxon>
        <taxon>Thermococcus</taxon>
    </lineage>
</organism>
<feature type="domain" description="Gins51 C-terminal" evidence="1">
    <location>
        <begin position="149"/>
        <end position="195"/>
    </location>
</feature>
<protein>
    <recommendedName>
        <fullName evidence="1">Gins51 C-terminal domain-containing protein</fullName>
    </recommendedName>
</protein>
<reference evidence="2 3" key="1">
    <citation type="submission" date="2023-08" db="EMBL/GenBank/DDBJ databases">
        <title>Draft genome sequence of Thermococcus waiotapuensis WT1T, a thermophilic sulphur-dependent archaeon from order Thermococcales.</title>
        <authorList>
            <person name="Manners S.H."/>
            <person name="Carere C.R."/>
            <person name="Dhami M.K."/>
            <person name="Dobson R.C.J."/>
            <person name="Stott M.B."/>
        </authorList>
    </citation>
    <scope>NUCLEOTIDE SEQUENCE [LARGE SCALE GENOMIC DNA]</scope>
    <source>
        <strain evidence="2 3">WT1</strain>
    </source>
</reference>
<proteinExistence type="predicted"/>
<dbReference type="Gene3D" id="3.40.5.50">
    <property type="match status" value="1"/>
</dbReference>